<organism evidence="1 2">
    <name type="scientific">Vigna mungo</name>
    <name type="common">Black gram</name>
    <name type="synonym">Phaseolus mungo</name>
    <dbReference type="NCBI Taxonomy" id="3915"/>
    <lineage>
        <taxon>Eukaryota</taxon>
        <taxon>Viridiplantae</taxon>
        <taxon>Streptophyta</taxon>
        <taxon>Embryophyta</taxon>
        <taxon>Tracheophyta</taxon>
        <taxon>Spermatophyta</taxon>
        <taxon>Magnoliopsida</taxon>
        <taxon>eudicotyledons</taxon>
        <taxon>Gunneridae</taxon>
        <taxon>Pentapetalae</taxon>
        <taxon>rosids</taxon>
        <taxon>fabids</taxon>
        <taxon>Fabales</taxon>
        <taxon>Fabaceae</taxon>
        <taxon>Papilionoideae</taxon>
        <taxon>50 kb inversion clade</taxon>
        <taxon>NPAAA clade</taxon>
        <taxon>indigoferoid/millettioid clade</taxon>
        <taxon>Phaseoleae</taxon>
        <taxon>Vigna</taxon>
    </lineage>
</organism>
<accession>A0AAQ3N595</accession>
<proteinExistence type="predicted"/>
<evidence type="ECO:0000313" key="1">
    <source>
        <dbReference type="EMBL" id="WVZ03239.1"/>
    </source>
</evidence>
<protein>
    <submittedName>
        <fullName evidence="1">Uncharacterized protein</fullName>
    </submittedName>
</protein>
<dbReference type="EMBL" id="CP144694">
    <property type="protein sequence ID" value="WVZ03239.1"/>
    <property type="molecule type" value="Genomic_DNA"/>
</dbReference>
<gene>
    <name evidence="1" type="ORF">V8G54_024045</name>
</gene>
<dbReference type="AlphaFoldDB" id="A0AAQ3N595"/>
<keyword evidence="2" id="KW-1185">Reference proteome</keyword>
<reference evidence="1 2" key="1">
    <citation type="journal article" date="2023" name="Life. Sci Alliance">
        <title>Evolutionary insights into 3D genome organization and epigenetic landscape of Vigna mungo.</title>
        <authorList>
            <person name="Junaid A."/>
            <person name="Singh B."/>
            <person name="Bhatia S."/>
        </authorList>
    </citation>
    <scope>NUCLEOTIDE SEQUENCE [LARGE SCALE GENOMIC DNA]</scope>
    <source>
        <strain evidence="1">Urdbean</strain>
    </source>
</reference>
<name>A0AAQ3N595_VIGMU</name>
<dbReference type="Proteomes" id="UP001374535">
    <property type="component" value="Chromosome 7"/>
</dbReference>
<sequence>MEKTKICGRSWVNLQVIRVIRAKQGVRRRSQSATTTFRVSISGFLVIDGEEDDLVNIDVVLVVQPGASSGRGGLLRTSGFGGVNGRFAVMVEDDDDLWLATDSEVEVVEIRFDGDSIAARR</sequence>
<evidence type="ECO:0000313" key="2">
    <source>
        <dbReference type="Proteomes" id="UP001374535"/>
    </source>
</evidence>